<feature type="transmembrane region" description="Helical" evidence="9">
    <location>
        <begin position="342"/>
        <end position="365"/>
    </location>
</feature>
<dbReference type="Pfam" id="PF00060">
    <property type="entry name" value="Lig_chan"/>
    <property type="match status" value="1"/>
</dbReference>
<evidence type="ECO:0000313" key="11">
    <source>
        <dbReference type="EMBL" id="PNF40250.1"/>
    </source>
</evidence>
<keyword evidence="5 9" id="KW-1133">Transmembrane helix</keyword>
<organism evidence="11 12">
    <name type="scientific">Cryptotermes secundus</name>
    <dbReference type="NCBI Taxonomy" id="105785"/>
    <lineage>
        <taxon>Eukaryota</taxon>
        <taxon>Metazoa</taxon>
        <taxon>Ecdysozoa</taxon>
        <taxon>Arthropoda</taxon>
        <taxon>Hexapoda</taxon>
        <taxon>Insecta</taxon>
        <taxon>Pterygota</taxon>
        <taxon>Neoptera</taxon>
        <taxon>Polyneoptera</taxon>
        <taxon>Dictyoptera</taxon>
        <taxon>Blattodea</taxon>
        <taxon>Blattoidea</taxon>
        <taxon>Termitoidae</taxon>
        <taxon>Kalotermitidae</taxon>
        <taxon>Cryptotermitinae</taxon>
        <taxon>Cryptotermes</taxon>
    </lineage>
</organism>
<dbReference type="InParanoid" id="A0A2J7RHE7"/>
<accession>A0A2J7RHE7</accession>
<proteinExistence type="inferred from homology"/>
<dbReference type="FunCoup" id="A0A2J7RHE7">
    <property type="interactions" value="101"/>
</dbReference>
<keyword evidence="6 9" id="KW-0472">Membrane</keyword>
<reference evidence="11 12" key="1">
    <citation type="submission" date="2017-12" db="EMBL/GenBank/DDBJ databases">
        <title>Hemimetabolous genomes reveal molecular basis of termite eusociality.</title>
        <authorList>
            <person name="Harrison M.C."/>
            <person name="Jongepier E."/>
            <person name="Robertson H.M."/>
            <person name="Arning N."/>
            <person name="Bitard-Feildel T."/>
            <person name="Chao H."/>
            <person name="Childers C.P."/>
            <person name="Dinh H."/>
            <person name="Doddapaneni H."/>
            <person name="Dugan S."/>
            <person name="Gowin J."/>
            <person name="Greiner C."/>
            <person name="Han Y."/>
            <person name="Hu H."/>
            <person name="Hughes D.S.T."/>
            <person name="Huylmans A.-K."/>
            <person name="Kemena C."/>
            <person name="Kremer L.P.M."/>
            <person name="Lee S.L."/>
            <person name="Lopez-Ezquerra A."/>
            <person name="Mallet L."/>
            <person name="Monroy-Kuhn J.M."/>
            <person name="Moser A."/>
            <person name="Murali S.C."/>
            <person name="Muzny D.M."/>
            <person name="Otani S."/>
            <person name="Piulachs M.-D."/>
            <person name="Poelchau M."/>
            <person name="Qu J."/>
            <person name="Schaub F."/>
            <person name="Wada-Katsumata A."/>
            <person name="Worley K.C."/>
            <person name="Xie Q."/>
            <person name="Ylla G."/>
            <person name="Poulsen M."/>
            <person name="Gibbs R.A."/>
            <person name="Schal C."/>
            <person name="Richards S."/>
            <person name="Belles X."/>
            <person name="Korb J."/>
            <person name="Bornberg-Bauer E."/>
        </authorList>
    </citation>
    <scope>NUCLEOTIDE SEQUENCE [LARGE SCALE GENOMIC DNA]</scope>
    <source>
        <tissue evidence="11">Whole body</tissue>
    </source>
</reference>
<dbReference type="AlphaFoldDB" id="A0A2J7RHE7"/>
<evidence type="ECO:0000256" key="2">
    <source>
        <dbReference type="ARBA" id="ARBA00008685"/>
    </source>
</evidence>
<dbReference type="Gene3D" id="3.40.190.10">
    <property type="entry name" value="Periplasmic binding protein-like II"/>
    <property type="match status" value="1"/>
</dbReference>
<dbReference type="GO" id="GO:0050906">
    <property type="term" value="P:detection of stimulus involved in sensory perception"/>
    <property type="evidence" value="ECO:0007669"/>
    <property type="project" value="UniProtKB-ARBA"/>
</dbReference>
<dbReference type="STRING" id="105785.A0A2J7RHE7"/>
<evidence type="ECO:0000256" key="5">
    <source>
        <dbReference type="ARBA" id="ARBA00022989"/>
    </source>
</evidence>
<comment type="caution">
    <text evidence="11">The sequence shown here is derived from an EMBL/GenBank/DDBJ whole genome shotgun (WGS) entry which is preliminary data.</text>
</comment>
<dbReference type="GO" id="GO:0015276">
    <property type="term" value="F:ligand-gated monoatomic ion channel activity"/>
    <property type="evidence" value="ECO:0007669"/>
    <property type="project" value="InterPro"/>
</dbReference>
<dbReference type="InterPro" id="IPR052192">
    <property type="entry name" value="Insect_Ionotropic_Sensory_Rcpt"/>
</dbReference>
<protein>
    <recommendedName>
        <fullName evidence="10">Ionotropic glutamate receptor C-terminal domain-containing protein</fullName>
    </recommendedName>
</protein>
<evidence type="ECO:0000259" key="10">
    <source>
        <dbReference type="Pfam" id="PF00060"/>
    </source>
</evidence>
<feature type="domain" description="Ionotropic glutamate receptor C-terminal" evidence="10">
    <location>
        <begin position="343"/>
        <end position="567"/>
    </location>
</feature>
<sequence>MKILLDISSWYFIEARFIVIAPIDSQLASDFIEELLPFIHNKIYEKVVVSNIDVPKETSIPHGRLWKNLDILHQAFLLVVERGDAMVQFLRFIQQNHSYSLLRNPRGHFLIIILGMTGNHQNDVKRREIENKYCLLFQNIWKEFGILNIIMLVINTSDYPKLKSGHIALIAAFNPFIGSTKSRGKLIVHNENYIINLVRSHTDRLNNLRGYPVRITLFSREPTSFPSHSGDKVIDYIGMDGFFMRNLARKMNFTPIADSPKDGREYGFIFENNGTSTGTLGDILDDRADLSLNSRFVKEYGTNDIEFTIPVGFDSLCIIVPKAKQLPKWLALFRVFDLHVQFSLVCVYVVCSIIIYILQILYSHFKSDYKTASLSAIFIEMLTPFLSLSLARMPSSRSEKVLVILCLVFGMIIASSFQAKLVTVLSKPDYYPDINTLEELDASNLIIATGSINLVQDTFSTEESPPARHLRSKVTYCNLQEGNINYVAKHQNIAALNRLSTAMYSVLHYRNSDGTFLLHIVKECPKIYSLAYIVHKGSPFLLRINHVVAQLEETGIVNKWKEDTYFNMTAFHRSEYSGNYLLKVFSLEDLQMPFLILVCGLFSSAITFFAELTAKHFSFCKGAKCKKLALLQK</sequence>
<dbReference type="EMBL" id="NEVH01003743">
    <property type="protein sequence ID" value="PNF40250.1"/>
    <property type="molecule type" value="Genomic_DNA"/>
</dbReference>
<evidence type="ECO:0000256" key="8">
    <source>
        <dbReference type="ARBA" id="ARBA00023180"/>
    </source>
</evidence>
<feature type="transmembrane region" description="Helical" evidence="9">
    <location>
        <begin position="401"/>
        <end position="419"/>
    </location>
</feature>
<evidence type="ECO:0000256" key="9">
    <source>
        <dbReference type="SAM" id="Phobius"/>
    </source>
</evidence>
<evidence type="ECO:0000256" key="4">
    <source>
        <dbReference type="ARBA" id="ARBA00022692"/>
    </source>
</evidence>
<dbReference type="PANTHER" id="PTHR42643:SF38">
    <property type="entry name" value="IONOTROPIC RECEPTOR 100A"/>
    <property type="match status" value="1"/>
</dbReference>
<comment type="subcellular location">
    <subcellularLocation>
        <location evidence="1">Cell membrane</location>
        <topology evidence="1">Multi-pass membrane protein</topology>
    </subcellularLocation>
</comment>
<dbReference type="Proteomes" id="UP000235965">
    <property type="component" value="Unassembled WGS sequence"/>
</dbReference>
<evidence type="ECO:0000256" key="6">
    <source>
        <dbReference type="ARBA" id="ARBA00023136"/>
    </source>
</evidence>
<feature type="transmembrane region" description="Helical" evidence="9">
    <location>
        <begin position="594"/>
        <end position="614"/>
    </location>
</feature>
<comment type="similarity">
    <text evidence="2">Belongs to the glutamate-gated ion channel (TC 1.A.10.1) family.</text>
</comment>
<name>A0A2J7RHE7_9NEOP</name>
<keyword evidence="4 9" id="KW-0812">Transmembrane</keyword>
<dbReference type="SUPFAM" id="SSF53850">
    <property type="entry name" value="Periplasmic binding protein-like II"/>
    <property type="match status" value="1"/>
</dbReference>
<evidence type="ECO:0000256" key="7">
    <source>
        <dbReference type="ARBA" id="ARBA00023170"/>
    </source>
</evidence>
<keyword evidence="8" id="KW-0325">Glycoprotein</keyword>
<dbReference type="InterPro" id="IPR001320">
    <property type="entry name" value="Iontro_rcpt_C"/>
</dbReference>
<dbReference type="PANTHER" id="PTHR42643">
    <property type="entry name" value="IONOTROPIC RECEPTOR 20A-RELATED"/>
    <property type="match status" value="1"/>
</dbReference>
<gene>
    <name evidence="11" type="ORF">B7P43_G06519</name>
</gene>
<keyword evidence="7" id="KW-0675">Receptor</keyword>
<evidence type="ECO:0000256" key="1">
    <source>
        <dbReference type="ARBA" id="ARBA00004651"/>
    </source>
</evidence>
<dbReference type="Gene3D" id="1.10.287.70">
    <property type="match status" value="1"/>
</dbReference>
<evidence type="ECO:0000313" key="12">
    <source>
        <dbReference type="Proteomes" id="UP000235965"/>
    </source>
</evidence>
<keyword evidence="12" id="KW-1185">Reference proteome</keyword>
<dbReference type="OrthoDB" id="8195814at2759"/>
<dbReference type="GO" id="GO:0005886">
    <property type="term" value="C:plasma membrane"/>
    <property type="evidence" value="ECO:0007669"/>
    <property type="project" value="UniProtKB-SubCell"/>
</dbReference>
<evidence type="ECO:0000256" key="3">
    <source>
        <dbReference type="ARBA" id="ARBA00022475"/>
    </source>
</evidence>
<keyword evidence="3" id="KW-1003">Cell membrane</keyword>